<protein>
    <submittedName>
        <fullName evidence="2">Uncharacterized protein</fullName>
    </submittedName>
</protein>
<reference evidence="3" key="2">
    <citation type="submission" date="2015-01" db="EMBL/GenBank/DDBJ databases">
        <title>Evolutionary Origins and Diversification of the Mycorrhizal Mutualists.</title>
        <authorList>
            <consortium name="DOE Joint Genome Institute"/>
            <consortium name="Mycorrhizal Genomics Consortium"/>
            <person name="Kohler A."/>
            <person name="Kuo A."/>
            <person name="Nagy L.G."/>
            <person name="Floudas D."/>
            <person name="Copeland A."/>
            <person name="Barry K.W."/>
            <person name="Cichocki N."/>
            <person name="Veneault-Fourrey C."/>
            <person name="LaButti K."/>
            <person name="Lindquist E.A."/>
            <person name="Lipzen A."/>
            <person name="Lundell T."/>
            <person name="Morin E."/>
            <person name="Murat C."/>
            <person name="Riley R."/>
            <person name="Ohm R."/>
            <person name="Sun H."/>
            <person name="Tunlid A."/>
            <person name="Henrissat B."/>
            <person name="Grigoriev I.V."/>
            <person name="Hibbett D.S."/>
            <person name="Martin F."/>
        </authorList>
    </citation>
    <scope>NUCLEOTIDE SEQUENCE [LARGE SCALE GENOMIC DNA]</scope>
    <source>
        <strain evidence="3">Marx 270</strain>
    </source>
</reference>
<proteinExistence type="predicted"/>
<feature type="compositionally biased region" description="Basic and acidic residues" evidence="1">
    <location>
        <begin position="126"/>
        <end position="141"/>
    </location>
</feature>
<accession>A0A0C3PX03</accession>
<name>A0A0C3PX03_PISTI</name>
<dbReference type="AlphaFoldDB" id="A0A0C3PX03"/>
<sequence length="141" mass="16092">MNHDDRTMERGRGTACTKNTSKCCRRISLKTSKYTRYIVPLVYLKKSTRHVKNEEKMYHVYQTTASRGGRPGSTLIVSPDQRVPTTEAFFRVLVQGMRMSHVQLKIPLALSPTPFPSSQSALTVSESERRRYRMSDSDSCS</sequence>
<dbReference type="InParanoid" id="A0A0C3PX03"/>
<keyword evidence="3" id="KW-1185">Reference proteome</keyword>
<evidence type="ECO:0000256" key="1">
    <source>
        <dbReference type="SAM" id="MobiDB-lite"/>
    </source>
</evidence>
<evidence type="ECO:0000313" key="3">
    <source>
        <dbReference type="Proteomes" id="UP000054217"/>
    </source>
</evidence>
<dbReference type="Proteomes" id="UP000054217">
    <property type="component" value="Unassembled WGS sequence"/>
</dbReference>
<gene>
    <name evidence="2" type="ORF">M404DRAFT_451002</name>
</gene>
<feature type="compositionally biased region" description="Polar residues" evidence="1">
    <location>
        <begin position="116"/>
        <end position="125"/>
    </location>
</feature>
<feature type="region of interest" description="Disordered" evidence="1">
    <location>
        <begin position="115"/>
        <end position="141"/>
    </location>
</feature>
<organism evidence="2 3">
    <name type="scientific">Pisolithus tinctorius Marx 270</name>
    <dbReference type="NCBI Taxonomy" id="870435"/>
    <lineage>
        <taxon>Eukaryota</taxon>
        <taxon>Fungi</taxon>
        <taxon>Dikarya</taxon>
        <taxon>Basidiomycota</taxon>
        <taxon>Agaricomycotina</taxon>
        <taxon>Agaricomycetes</taxon>
        <taxon>Agaricomycetidae</taxon>
        <taxon>Boletales</taxon>
        <taxon>Sclerodermatineae</taxon>
        <taxon>Pisolithaceae</taxon>
        <taxon>Pisolithus</taxon>
    </lineage>
</organism>
<dbReference type="HOGENOM" id="CLU_1826047_0_0_1"/>
<evidence type="ECO:0000313" key="2">
    <source>
        <dbReference type="EMBL" id="KIO13906.1"/>
    </source>
</evidence>
<dbReference type="EMBL" id="KN831945">
    <property type="protein sequence ID" value="KIO13906.1"/>
    <property type="molecule type" value="Genomic_DNA"/>
</dbReference>
<reference evidence="2 3" key="1">
    <citation type="submission" date="2014-04" db="EMBL/GenBank/DDBJ databases">
        <authorList>
            <consortium name="DOE Joint Genome Institute"/>
            <person name="Kuo A."/>
            <person name="Kohler A."/>
            <person name="Costa M.D."/>
            <person name="Nagy L.G."/>
            <person name="Floudas D."/>
            <person name="Copeland A."/>
            <person name="Barry K.W."/>
            <person name="Cichocki N."/>
            <person name="Veneault-Fourrey C."/>
            <person name="LaButti K."/>
            <person name="Lindquist E.A."/>
            <person name="Lipzen A."/>
            <person name="Lundell T."/>
            <person name="Morin E."/>
            <person name="Murat C."/>
            <person name="Sun H."/>
            <person name="Tunlid A."/>
            <person name="Henrissat B."/>
            <person name="Grigoriev I.V."/>
            <person name="Hibbett D.S."/>
            <person name="Martin F."/>
            <person name="Nordberg H.P."/>
            <person name="Cantor M.N."/>
            <person name="Hua S.X."/>
        </authorList>
    </citation>
    <scope>NUCLEOTIDE SEQUENCE [LARGE SCALE GENOMIC DNA]</scope>
    <source>
        <strain evidence="2 3">Marx 270</strain>
    </source>
</reference>